<reference evidence="4 5" key="1">
    <citation type="submission" date="2020-04" db="EMBL/GenBank/DDBJ databases">
        <title>Pseudomonas crami sp. nov., a novel proteolytic bacterial species isolated from cream.</title>
        <authorList>
            <person name="Hofmann K."/>
            <person name="Woller A."/>
            <person name="Huptas C."/>
            <person name="Wenning M."/>
            <person name="Scherer S."/>
            <person name="Doll E.V."/>
        </authorList>
    </citation>
    <scope>NUCLEOTIDE SEQUENCE [LARGE SCALE GENOMIC DNA]</scope>
    <source>
        <strain evidence="2 5">WS 5096</strain>
        <strain evidence="3 4">WS 5106</strain>
    </source>
</reference>
<evidence type="ECO:0000256" key="1">
    <source>
        <dbReference type="SAM" id="Coils"/>
    </source>
</evidence>
<feature type="coiled-coil region" evidence="1">
    <location>
        <begin position="68"/>
        <end position="102"/>
    </location>
</feature>
<dbReference type="Proteomes" id="UP000520513">
    <property type="component" value="Unassembled WGS sequence"/>
</dbReference>
<proteinExistence type="predicted"/>
<dbReference type="AlphaFoldDB" id="A0A7X1ANX5"/>
<sequence length="440" mass="49822">MTPETLIGLAERNSRNVELMKRTTEQELSDLTWQQLALEQDISTRLGSIAALHLEHGNAADSQVSVALQARKDAREQLDQQLQAAEQQVADALSAKQAAQARYEGIDQQARERLEQDAEYARQVAQLDQTQAEHREHISGYLELREEYAKKRPTFDVDPIYCYLRSHRFGTEHYQRNRLHLAMDRWLAKQVNYAANRKNELSLIAMGERNESLQLERQTLIEQLSSSIDAQLKQAREQLGLTALHGDVCATEAAIDTAKARANTLQKQLADYALNQDPHYLRTRELLTEQLKTRSLGELVDLASQTPDTADDRIVEQLQTLHVRLVSMKADQAALKQHQQALQTRYERAKELQRKLRNEAFTGSDVYFDLSTDFEELMARYMEGDVTLGRLIDALNQARTIVRRSQAAAQRGFVSATTTSYSFTTTTVTASNAAGKSDGF</sequence>
<evidence type="ECO:0000313" key="3">
    <source>
        <dbReference type="EMBL" id="MBC2408034.1"/>
    </source>
</evidence>
<keyword evidence="5" id="KW-1185">Reference proteome</keyword>
<evidence type="ECO:0000313" key="5">
    <source>
        <dbReference type="Proteomes" id="UP000534677"/>
    </source>
</evidence>
<dbReference type="EMBL" id="JAAXCZ010000003">
    <property type="protein sequence ID" value="MBC2380806.1"/>
    <property type="molecule type" value="Genomic_DNA"/>
</dbReference>
<evidence type="ECO:0000313" key="4">
    <source>
        <dbReference type="Proteomes" id="UP000520513"/>
    </source>
</evidence>
<keyword evidence="1" id="KW-0175">Coiled coil</keyword>
<dbReference type="EMBL" id="JAAXCY010000007">
    <property type="protein sequence ID" value="MBC2408034.1"/>
    <property type="molecule type" value="Genomic_DNA"/>
</dbReference>
<comment type="caution">
    <text evidence="3">The sequence shown here is derived from an EMBL/GenBank/DDBJ whole genome shotgun (WGS) entry which is preliminary data.</text>
</comment>
<gene>
    <name evidence="2" type="ORF">HF209_07605</name>
    <name evidence="3" type="ORF">HF257_18655</name>
</gene>
<dbReference type="Proteomes" id="UP000534677">
    <property type="component" value="Unassembled WGS sequence"/>
</dbReference>
<evidence type="ECO:0000313" key="2">
    <source>
        <dbReference type="EMBL" id="MBC2380806.1"/>
    </source>
</evidence>
<name>A0A7X1ANX5_9PSED</name>
<organism evidence="3 4">
    <name type="scientific">Pseudomonas cremoris</name>
    <dbReference type="NCBI Taxonomy" id="2724178"/>
    <lineage>
        <taxon>Bacteria</taxon>
        <taxon>Pseudomonadati</taxon>
        <taxon>Pseudomonadota</taxon>
        <taxon>Gammaproteobacteria</taxon>
        <taxon>Pseudomonadales</taxon>
        <taxon>Pseudomonadaceae</taxon>
        <taxon>Pseudomonas</taxon>
    </lineage>
</organism>
<protein>
    <submittedName>
        <fullName evidence="3">Uncharacterized protein</fullName>
    </submittedName>
</protein>
<dbReference type="RefSeq" id="WP_185705830.1">
    <property type="nucleotide sequence ID" value="NZ_JAAXCY010000007.1"/>
</dbReference>
<accession>A0A7X1ANX5</accession>